<keyword evidence="1" id="KW-1133">Transmembrane helix</keyword>
<sequence>MPVPVIYLFKKVDVHQNQGTLFFPLQFLYQLFYLRPGRCIVQQAGQAVSLRLFFQLFALFFLLVNICNAPNRVNRQSIFI</sequence>
<protein>
    <submittedName>
        <fullName evidence="2">Uncharacterized protein</fullName>
    </submittedName>
</protein>
<accession>A0A645CDW8</accession>
<dbReference type="EMBL" id="VSSQ01026425">
    <property type="protein sequence ID" value="MPM75137.1"/>
    <property type="molecule type" value="Genomic_DNA"/>
</dbReference>
<keyword evidence="1" id="KW-0812">Transmembrane</keyword>
<reference evidence="2" key="1">
    <citation type="submission" date="2019-08" db="EMBL/GenBank/DDBJ databases">
        <authorList>
            <person name="Kucharzyk K."/>
            <person name="Murdoch R.W."/>
            <person name="Higgins S."/>
            <person name="Loffler F."/>
        </authorList>
    </citation>
    <scope>NUCLEOTIDE SEQUENCE</scope>
</reference>
<keyword evidence="1" id="KW-0472">Membrane</keyword>
<gene>
    <name evidence="2" type="ORF">SDC9_122128</name>
</gene>
<evidence type="ECO:0000313" key="2">
    <source>
        <dbReference type="EMBL" id="MPM75137.1"/>
    </source>
</evidence>
<evidence type="ECO:0000256" key="1">
    <source>
        <dbReference type="SAM" id="Phobius"/>
    </source>
</evidence>
<comment type="caution">
    <text evidence="2">The sequence shown here is derived from an EMBL/GenBank/DDBJ whole genome shotgun (WGS) entry which is preliminary data.</text>
</comment>
<name>A0A645CDW8_9ZZZZ</name>
<dbReference type="AlphaFoldDB" id="A0A645CDW8"/>
<feature type="transmembrane region" description="Helical" evidence="1">
    <location>
        <begin position="52"/>
        <end position="70"/>
    </location>
</feature>
<organism evidence="2">
    <name type="scientific">bioreactor metagenome</name>
    <dbReference type="NCBI Taxonomy" id="1076179"/>
    <lineage>
        <taxon>unclassified sequences</taxon>
        <taxon>metagenomes</taxon>
        <taxon>ecological metagenomes</taxon>
    </lineage>
</organism>
<proteinExistence type="predicted"/>